<feature type="domain" description="PPIase FKBP-type" evidence="8">
    <location>
        <begin position="111"/>
        <end position="198"/>
    </location>
</feature>
<evidence type="ECO:0000256" key="5">
    <source>
        <dbReference type="PROSITE-ProRule" id="PRU00277"/>
    </source>
</evidence>
<comment type="caution">
    <text evidence="9">The sequence shown here is derived from an EMBL/GenBank/DDBJ whole genome shotgun (WGS) entry which is preliminary data.</text>
</comment>
<evidence type="ECO:0000256" key="3">
    <source>
        <dbReference type="ARBA" id="ARBA00023110"/>
    </source>
</evidence>
<keyword evidence="3 5" id="KW-0697">Rotamase</keyword>
<gene>
    <name evidence="9" type="ORF">PHY01_13070</name>
</gene>
<organism evidence="9 10">
    <name type="scientific">Pseudonocardia hydrocarbonoxydans</name>
    <dbReference type="NCBI Taxonomy" id="76726"/>
    <lineage>
        <taxon>Bacteria</taxon>
        <taxon>Bacillati</taxon>
        <taxon>Actinomycetota</taxon>
        <taxon>Actinomycetes</taxon>
        <taxon>Pseudonocardiales</taxon>
        <taxon>Pseudonocardiaceae</taxon>
        <taxon>Pseudonocardia</taxon>
    </lineage>
</organism>
<dbReference type="GO" id="GO:0003755">
    <property type="term" value="F:peptidyl-prolyl cis-trans isomerase activity"/>
    <property type="evidence" value="ECO:0007669"/>
    <property type="project" value="UniProtKB-UniRule"/>
</dbReference>
<dbReference type="PANTHER" id="PTHR43811:SF19">
    <property type="entry name" value="39 KDA FK506-BINDING NUCLEAR PROTEIN"/>
    <property type="match status" value="1"/>
</dbReference>
<protein>
    <recommendedName>
        <fullName evidence="6">Peptidyl-prolyl cis-trans isomerase</fullName>
        <ecNumber evidence="6">5.2.1.8</ecNumber>
    </recommendedName>
</protein>
<dbReference type="Gene3D" id="3.10.50.40">
    <property type="match status" value="1"/>
</dbReference>
<dbReference type="SUPFAM" id="SSF54534">
    <property type="entry name" value="FKBP-like"/>
    <property type="match status" value="1"/>
</dbReference>
<dbReference type="PROSITE" id="PS50059">
    <property type="entry name" value="FKBP_PPIASE"/>
    <property type="match status" value="1"/>
</dbReference>
<feature type="region of interest" description="Disordered" evidence="7">
    <location>
        <begin position="42"/>
        <end position="93"/>
    </location>
</feature>
<evidence type="ECO:0000256" key="4">
    <source>
        <dbReference type="ARBA" id="ARBA00023235"/>
    </source>
</evidence>
<name>A0A4Y3WJR6_9PSEU</name>
<feature type="compositionally biased region" description="Low complexity" evidence="7">
    <location>
        <begin position="42"/>
        <end position="60"/>
    </location>
</feature>
<accession>A0A4Y3WJR6</accession>
<evidence type="ECO:0000256" key="1">
    <source>
        <dbReference type="ARBA" id="ARBA00000971"/>
    </source>
</evidence>
<reference evidence="9 10" key="1">
    <citation type="submission" date="2019-06" db="EMBL/GenBank/DDBJ databases">
        <title>Whole genome shotgun sequence of Pseudonocardia hydrocarbonoxydans NBRC 14498.</title>
        <authorList>
            <person name="Hosoyama A."/>
            <person name="Uohara A."/>
            <person name="Ohji S."/>
            <person name="Ichikawa N."/>
        </authorList>
    </citation>
    <scope>NUCLEOTIDE SEQUENCE [LARGE SCALE GENOMIC DNA]</scope>
    <source>
        <strain evidence="9 10">NBRC 14498</strain>
    </source>
</reference>
<sequence length="198" mass="19715">MGDGPAAARPWQRDLLDAMRRLLLPALLVVTLAGCTSAETAAPAASPSSAPAPSSVAAPAPAGPEGGVPGLTGDPADLTVPTQAAAGTGAPPTELLTEDVVVGEGAAATQADTVDVRYTGTLWTDGSVFDSSWSRGDAPIQFPLNRVVPGFSQGIEGMAPGGRRVIVMPPDLAYGDNPPPGLPAGATLVFVVDLVGIS</sequence>
<dbReference type="Proteomes" id="UP000320338">
    <property type="component" value="Unassembled WGS sequence"/>
</dbReference>
<keyword evidence="4 5" id="KW-0413">Isomerase</keyword>
<dbReference type="InterPro" id="IPR001179">
    <property type="entry name" value="PPIase_FKBP_dom"/>
</dbReference>
<evidence type="ECO:0000313" key="10">
    <source>
        <dbReference type="Proteomes" id="UP000320338"/>
    </source>
</evidence>
<evidence type="ECO:0000256" key="7">
    <source>
        <dbReference type="SAM" id="MobiDB-lite"/>
    </source>
</evidence>
<proteinExistence type="inferred from homology"/>
<dbReference type="EC" id="5.2.1.8" evidence="6"/>
<dbReference type="PANTHER" id="PTHR43811">
    <property type="entry name" value="FKBP-TYPE PEPTIDYL-PROLYL CIS-TRANS ISOMERASE FKPA"/>
    <property type="match status" value="1"/>
</dbReference>
<comment type="catalytic activity">
    <reaction evidence="1 5 6">
        <text>[protein]-peptidylproline (omega=180) = [protein]-peptidylproline (omega=0)</text>
        <dbReference type="Rhea" id="RHEA:16237"/>
        <dbReference type="Rhea" id="RHEA-COMP:10747"/>
        <dbReference type="Rhea" id="RHEA-COMP:10748"/>
        <dbReference type="ChEBI" id="CHEBI:83833"/>
        <dbReference type="ChEBI" id="CHEBI:83834"/>
        <dbReference type="EC" id="5.2.1.8"/>
    </reaction>
</comment>
<keyword evidence="10" id="KW-1185">Reference proteome</keyword>
<dbReference type="AlphaFoldDB" id="A0A4Y3WJR6"/>
<evidence type="ECO:0000313" key="9">
    <source>
        <dbReference type="EMBL" id="GEC19024.1"/>
    </source>
</evidence>
<evidence type="ECO:0000256" key="2">
    <source>
        <dbReference type="ARBA" id="ARBA00006577"/>
    </source>
</evidence>
<comment type="similarity">
    <text evidence="2 6">Belongs to the FKBP-type PPIase family.</text>
</comment>
<dbReference type="Pfam" id="PF00254">
    <property type="entry name" value="FKBP_C"/>
    <property type="match status" value="1"/>
</dbReference>
<feature type="compositionally biased region" description="Low complexity" evidence="7">
    <location>
        <begin position="84"/>
        <end position="93"/>
    </location>
</feature>
<evidence type="ECO:0000259" key="8">
    <source>
        <dbReference type="PROSITE" id="PS50059"/>
    </source>
</evidence>
<evidence type="ECO:0000256" key="6">
    <source>
        <dbReference type="RuleBase" id="RU003915"/>
    </source>
</evidence>
<dbReference type="InterPro" id="IPR046357">
    <property type="entry name" value="PPIase_dom_sf"/>
</dbReference>
<dbReference type="EMBL" id="BJNG01000012">
    <property type="protein sequence ID" value="GEC19024.1"/>
    <property type="molecule type" value="Genomic_DNA"/>
</dbReference>